<dbReference type="EMBL" id="HACG01015192">
    <property type="protein sequence ID" value="CEK62057.1"/>
    <property type="molecule type" value="Transcribed_RNA"/>
</dbReference>
<reference evidence="2" key="1">
    <citation type="submission" date="2014-12" db="EMBL/GenBank/DDBJ databases">
        <title>Insight into the proteome of Arion vulgaris.</title>
        <authorList>
            <person name="Aradska J."/>
            <person name="Bulat T."/>
            <person name="Smidak R."/>
            <person name="Sarate P."/>
            <person name="Gangsoo J."/>
            <person name="Sialana F."/>
            <person name="Bilban M."/>
            <person name="Lubec G."/>
        </authorList>
    </citation>
    <scope>NUCLEOTIDE SEQUENCE</scope>
    <source>
        <tissue evidence="2">Skin</tissue>
    </source>
</reference>
<dbReference type="AlphaFoldDB" id="A0A0B6Z0Y9"/>
<name>A0A0B6Z0Y9_9EUPU</name>
<evidence type="ECO:0000313" key="2">
    <source>
        <dbReference type="EMBL" id="CEK62057.1"/>
    </source>
</evidence>
<feature type="non-terminal residue" evidence="2">
    <location>
        <position position="1"/>
    </location>
</feature>
<organism evidence="2">
    <name type="scientific">Arion vulgaris</name>
    <dbReference type="NCBI Taxonomy" id="1028688"/>
    <lineage>
        <taxon>Eukaryota</taxon>
        <taxon>Metazoa</taxon>
        <taxon>Spiralia</taxon>
        <taxon>Lophotrochozoa</taxon>
        <taxon>Mollusca</taxon>
        <taxon>Gastropoda</taxon>
        <taxon>Heterobranchia</taxon>
        <taxon>Euthyneura</taxon>
        <taxon>Panpulmonata</taxon>
        <taxon>Eupulmonata</taxon>
        <taxon>Stylommatophora</taxon>
        <taxon>Helicina</taxon>
        <taxon>Arionoidea</taxon>
        <taxon>Arionidae</taxon>
        <taxon>Arion</taxon>
    </lineage>
</organism>
<evidence type="ECO:0000256" key="1">
    <source>
        <dbReference type="SAM" id="MobiDB-lite"/>
    </source>
</evidence>
<feature type="compositionally biased region" description="Polar residues" evidence="1">
    <location>
        <begin position="114"/>
        <end position="139"/>
    </location>
</feature>
<feature type="region of interest" description="Disordered" evidence="1">
    <location>
        <begin position="108"/>
        <end position="139"/>
    </location>
</feature>
<feature type="region of interest" description="Disordered" evidence="1">
    <location>
        <begin position="47"/>
        <end position="81"/>
    </location>
</feature>
<feature type="non-terminal residue" evidence="2">
    <location>
        <position position="139"/>
    </location>
</feature>
<accession>A0A0B6Z0Y9</accession>
<proteinExistence type="predicted"/>
<gene>
    <name evidence="2" type="primary">ORF44064</name>
</gene>
<sequence length="139" mass="14692">SETMVAQDDSQCHVSETMVTQDDSHCLVSKISDSNNASTLNIDCDNSVTGSDDFIPTSSVASSSPVPLQLHEPSSSNIDTDITALSSDSISTNDTHLNSDSVTGLERLVESVERSPQTSHSSSVPISTLSPTKIIPKNQ</sequence>
<feature type="compositionally biased region" description="Polar residues" evidence="1">
    <location>
        <begin position="72"/>
        <end position="81"/>
    </location>
</feature>
<feature type="compositionally biased region" description="Low complexity" evidence="1">
    <location>
        <begin position="58"/>
        <end position="67"/>
    </location>
</feature>
<protein>
    <submittedName>
        <fullName evidence="2">Uncharacterized protein</fullName>
    </submittedName>
</protein>